<dbReference type="Proteomes" id="UP001337655">
    <property type="component" value="Unassembled WGS sequence"/>
</dbReference>
<feature type="compositionally biased region" description="Polar residues" evidence="1">
    <location>
        <begin position="8"/>
        <end position="19"/>
    </location>
</feature>
<feature type="domain" description="DUF1989" evidence="2">
    <location>
        <begin position="22"/>
        <end position="182"/>
    </location>
</feature>
<gene>
    <name evidence="3" type="ORF">LTR77_000815</name>
</gene>
<dbReference type="RefSeq" id="XP_064664314.1">
    <property type="nucleotide sequence ID" value="XM_064798080.1"/>
</dbReference>
<dbReference type="PANTHER" id="PTHR31527:SF0">
    <property type="entry name" value="RE64534P"/>
    <property type="match status" value="1"/>
</dbReference>
<organism evidence="3 4">
    <name type="scientific">Saxophila tyrrhenica</name>
    <dbReference type="NCBI Taxonomy" id="1690608"/>
    <lineage>
        <taxon>Eukaryota</taxon>
        <taxon>Fungi</taxon>
        <taxon>Dikarya</taxon>
        <taxon>Ascomycota</taxon>
        <taxon>Pezizomycotina</taxon>
        <taxon>Dothideomycetes</taxon>
        <taxon>Dothideomycetidae</taxon>
        <taxon>Mycosphaerellales</taxon>
        <taxon>Extremaceae</taxon>
        <taxon>Saxophila</taxon>
    </lineage>
</organism>
<dbReference type="AlphaFoldDB" id="A0AAV9PNU5"/>
<evidence type="ECO:0000313" key="4">
    <source>
        <dbReference type="Proteomes" id="UP001337655"/>
    </source>
</evidence>
<dbReference type="InterPro" id="IPR018959">
    <property type="entry name" value="DUF1989"/>
</dbReference>
<name>A0AAV9PNU5_9PEZI</name>
<feature type="region of interest" description="Disordered" evidence="1">
    <location>
        <begin position="1"/>
        <end position="20"/>
    </location>
</feature>
<evidence type="ECO:0000313" key="3">
    <source>
        <dbReference type="EMBL" id="KAK5175676.1"/>
    </source>
</evidence>
<accession>A0AAV9PNU5</accession>
<protein>
    <recommendedName>
        <fullName evidence="2">DUF1989 domain-containing protein</fullName>
    </recommendedName>
</protein>
<dbReference type="PANTHER" id="PTHR31527">
    <property type="entry name" value="RE64534P"/>
    <property type="match status" value="1"/>
</dbReference>
<evidence type="ECO:0000256" key="1">
    <source>
        <dbReference type="SAM" id="MobiDB-lite"/>
    </source>
</evidence>
<dbReference type="Pfam" id="PF09347">
    <property type="entry name" value="DUF1989"/>
    <property type="match status" value="1"/>
</dbReference>
<proteinExistence type="predicted"/>
<sequence length="208" mass="23282">MAFPIQQALETSRRSSSPKTHIIKASHGHAFEVKKGEQFRVVDLYGEQIVDFAAWVANTNLIQKLSMSYSRYHLSGVQPAVGECLWDNTDEPILRVVEDTVKVHDMTFMSCNPEFYQKMGAKHHRSCATNIAEKMQFYGMGSYLEVTDPFNIFQNTPNYSLKPLGTSKPGDYIQFEALKDCVCAASCCPYVRSAFPATTTGDVTTCLP</sequence>
<keyword evidence="4" id="KW-1185">Reference proteome</keyword>
<comment type="caution">
    <text evidence="3">The sequence shown here is derived from an EMBL/GenBank/DDBJ whole genome shotgun (WGS) entry which is preliminary data.</text>
</comment>
<evidence type="ECO:0000259" key="2">
    <source>
        <dbReference type="Pfam" id="PF09347"/>
    </source>
</evidence>
<reference evidence="3 4" key="1">
    <citation type="submission" date="2023-08" db="EMBL/GenBank/DDBJ databases">
        <title>Black Yeasts Isolated from many extreme environments.</title>
        <authorList>
            <person name="Coleine C."/>
            <person name="Stajich J.E."/>
            <person name="Selbmann L."/>
        </authorList>
    </citation>
    <scope>NUCLEOTIDE SEQUENCE [LARGE SCALE GENOMIC DNA]</scope>
    <source>
        <strain evidence="3 4">CCFEE 5935</strain>
    </source>
</reference>
<dbReference type="EMBL" id="JAVRRT010000001">
    <property type="protein sequence ID" value="KAK5175676.1"/>
    <property type="molecule type" value="Genomic_DNA"/>
</dbReference>
<dbReference type="GeneID" id="89922165"/>